<dbReference type="FunFam" id="3.30.160.60:FF:002343">
    <property type="entry name" value="Zinc finger protein 33A"/>
    <property type="match status" value="1"/>
</dbReference>
<keyword evidence="3" id="KW-0862">Zinc</keyword>
<feature type="domain" description="C2H2-type" evidence="5">
    <location>
        <begin position="2"/>
        <end position="31"/>
    </location>
</feature>
<keyword evidence="1" id="KW-0479">Metal-binding</keyword>
<evidence type="ECO:0000256" key="3">
    <source>
        <dbReference type="ARBA" id="ARBA00022833"/>
    </source>
</evidence>
<dbReference type="PANTHER" id="PTHR23235">
    <property type="entry name" value="KRUEPPEL-LIKE TRANSCRIPTION FACTOR"/>
    <property type="match status" value="1"/>
</dbReference>
<sequence length="79" mass="9580">DLICTFPDCNKVFSKSIHLEKHFAEHGEDFRPFQCPNCTKNFRRRYDLMRHSRIHNYIIPYRCSRCLRGFTRSDSCARH</sequence>
<reference evidence="6 7" key="1">
    <citation type="submission" date="2016-08" db="EMBL/GenBank/DDBJ databases">
        <title>A Parts List for Fungal Cellulosomes Revealed by Comparative Genomics.</title>
        <authorList>
            <consortium name="DOE Joint Genome Institute"/>
            <person name="Haitjema C.H."/>
            <person name="Gilmore S.P."/>
            <person name="Henske J.K."/>
            <person name="Solomon K.V."/>
            <person name="De Groot R."/>
            <person name="Kuo A."/>
            <person name="Mondo S.J."/>
            <person name="Salamov A.A."/>
            <person name="Labutti K."/>
            <person name="Zhao Z."/>
            <person name="Chiniquy J."/>
            <person name="Barry K."/>
            <person name="Brewer H.M."/>
            <person name="Purvine S.O."/>
            <person name="Wright A.T."/>
            <person name="Boxma B."/>
            <person name="Van Alen T."/>
            <person name="Hackstein J.H."/>
            <person name="Baker S.E."/>
            <person name="Grigoriev I.V."/>
            <person name="O'Malley M.A."/>
        </authorList>
    </citation>
    <scope>NUCLEOTIDE SEQUENCE [LARGE SCALE GENOMIC DNA]</scope>
    <source>
        <strain evidence="6 7">S4</strain>
    </source>
</reference>
<dbReference type="GO" id="GO:0000981">
    <property type="term" value="F:DNA-binding transcription factor activity, RNA polymerase II-specific"/>
    <property type="evidence" value="ECO:0007669"/>
    <property type="project" value="TreeGrafter"/>
</dbReference>
<dbReference type="PROSITE" id="PS00028">
    <property type="entry name" value="ZINC_FINGER_C2H2_1"/>
    <property type="match status" value="1"/>
</dbReference>
<dbReference type="InterPro" id="IPR036236">
    <property type="entry name" value="Znf_C2H2_sf"/>
</dbReference>
<dbReference type="InterPro" id="IPR013087">
    <property type="entry name" value="Znf_C2H2_type"/>
</dbReference>
<name>A0A1Y1UGB0_9FUNG</name>
<dbReference type="AlphaFoldDB" id="A0A1Y1UGB0"/>
<evidence type="ECO:0000259" key="5">
    <source>
        <dbReference type="PROSITE" id="PS50157"/>
    </source>
</evidence>
<feature type="non-terminal residue" evidence="6">
    <location>
        <position position="79"/>
    </location>
</feature>
<dbReference type="GO" id="GO:0000978">
    <property type="term" value="F:RNA polymerase II cis-regulatory region sequence-specific DNA binding"/>
    <property type="evidence" value="ECO:0007669"/>
    <property type="project" value="TreeGrafter"/>
</dbReference>
<dbReference type="PROSITE" id="PS50157">
    <property type="entry name" value="ZINC_FINGER_C2H2_2"/>
    <property type="match status" value="3"/>
</dbReference>
<keyword evidence="2 4" id="KW-0863">Zinc-finger</keyword>
<dbReference type="PANTHER" id="PTHR23235:SF120">
    <property type="entry name" value="KRUPPEL-LIKE FACTOR 15"/>
    <property type="match status" value="1"/>
</dbReference>
<proteinExistence type="predicted"/>
<organism evidence="6 7">
    <name type="scientific">Anaeromyces robustus</name>
    <dbReference type="NCBI Taxonomy" id="1754192"/>
    <lineage>
        <taxon>Eukaryota</taxon>
        <taxon>Fungi</taxon>
        <taxon>Fungi incertae sedis</taxon>
        <taxon>Chytridiomycota</taxon>
        <taxon>Chytridiomycota incertae sedis</taxon>
        <taxon>Neocallimastigomycetes</taxon>
        <taxon>Neocallimastigales</taxon>
        <taxon>Neocallimastigaceae</taxon>
        <taxon>Anaeromyces</taxon>
    </lineage>
</organism>
<keyword evidence="7" id="KW-1185">Reference proteome</keyword>
<feature type="domain" description="C2H2-type" evidence="5">
    <location>
        <begin position="33"/>
        <end position="60"/>
    </location>
</feature>
<evidence type="ECO:0000256" key="1">
    <source>
        <dbReference type="ARBA" id="ARBA00022723"/>
    </source>
</evidence>
<comment type="caution">
    <text evidence="6">The sequence shown here is derived from an EMBL/GenBank/DDBJ whole genome shotgun (WGS) entry which is preliminary data.</text>
</comment>
<feature type="non-terminal residue" evidence="6">
    <location>
        <position position="1"/>
    </location>
</feature>
<reference evidence="6 7" key="2">
    <citation type="submission" date="2016-08" db="EMBL/GenBank/DDBJ databases">
        <title>Pervasive Adenine N6-methylation of Active Genes in Fungi.</title>
        <authorList>
            <consortium name="DOE Joint Genome Institute"/>
            <person name="Mondo S.J."/>
            <person name="Dannebaum R.O."/>
            <person name="Kuo R.C."/>
            <person name="Labutti K."/>
            <person name="Haridas S."/>
            <person name="Kuo A."/>
            <person name="Salamov A."/>
            <person name="Ahrendt S.R."/>
            <person name="Lipzen A."/>
            <person name="Sullivan W."/>
            <person name="Andreopoulos W.B."/>
            <person name="Clum A."/>
            <person name="Lindquist E."/>
            <person name="Daum C."/>
            <person name="Ramamoorthy G.K."/>
            <person name="Gryganskyi A."/>
            <person name="Culley D."/>
            <person name="Magnuson J.K."/>
            <person name="James T.Y."/>
            <person name="O'Malley M.A."/>
            <person name="Stajich J.E."/>
            <person name="Spatafora J.W."/>
            <person name="Visel A."/>
            <person name="Grigoriev I.V."/>
        </authorList>
    </citation>
    <scope>NUCLEOTIDE SEQUENCE [LARGE SCALE GENOMIC DNA]</scope>
    <source>
        <strain evidence="6 7">S4</strain>
    </source>
</reference>
<dbReference type="SUPFAM" id="SSF57667">
    <property type="entry name" value="beta-beta-alpha zinc fingers"/>
    <property type="match status" value="2"/>
</dbReference>
<dbReference type="Gene3D" id="3.30.160.60">
    <property type="entry name" value="Classic Zinc Finger"/>
    <property type="match status" value="2"/>
</dbReference>
<evidence type="ECO:0000313" key="7">
    <source>
        <dbReference type="Proteomes" id="UP000193944"/>
    </source>
</evidence>
<feature type="domain" description="C2H2-type" evidence="5">
    <location>
        <begin position="61"/>
        <end position="79"/>
    </location>
</feature>
<dbReference type="Pfam" id="PF00096">
    <property type="entry name" value="zf-C2H2"/>
    <property type="match status" value="2"/>
</dbReference>
<dbReference type="Proteomes" id="UP000193944">
    <property type="component" value="Unassembled WGS sequence"/>
</dbReference>
<dbReference type="SMART" id="SM00355">
    <property type="entry name" value="ZnF_C2H2"/>
    <property type="match status" value="2"/>
</dbReference>
<evidence type="ECO:0000256" key="2">
    <source>
        <dbReference type="ARBA" id="ARBA00022771"/>
    </source>
</evidence>
<gene>
    <name evidence="6" type="ORF">BCR32DRAFT_188531</name>
</gene>
<accession>A0A1Y1UGB0</accession>
<protein>
    <recommendedName>
        <fullName evidence="5">C2H2-type domain-containing protein</fullName>
    </recommendedName>
</protein>
<evidence type="ECO:0000256" key="4">
    <source>
        <dbReference type="PROSITE-ProRule" id="PRU00042"/>
    </source>
</evidence>
<dbReference type="OrthoDB" id="4748970at2759"/>
<dbReference type="STRING" id="1754192.A0A1Y1UGB0"/>
<dbReference type="EMBL" id="MCFG01000941">
    <property type="protein sequence ID" value="ORX36544.1"/>
    <property type="molecule type" value="Genomic_DNA"/>
</dbReference>
<evidence type="ECO:0000313" key="6">
    <source>
        <dbReference type="EMBL" id="ORX36544.1"/>
    </source>
</evidence>
<dbReference type="GO" id="GO:0008270">
    <property type="term" value="F:zinc ion binding"/>
    <property type="evidence" value="ECO:0007669"/>
    <property type="project" value="UniProtKB-KW"/>
</dbReference>